<proteinExistence type="predicted"/>
<dbReference type="EMBL" id="REGN01007936">
    <property type="protein sequence ID" value="RNA04869.1"/>
    <property type="molecule type" value="Genomic_DNA"/>
</dbReference>
<reference evidence="1 2" key="1">
    <citation type="journal article" date="2018" name="Sci. Rep.">
        <title>Genomic signatures of local adaptation to the degree of environmental predictability in rotifers.</title>
        <authorList>
            <person name="Franch-Gras L."/>
            <person name="Hahn C."/>
            <person name="Garcia-Roger E.M."/>
            <person name="Carmona M.J."/>
            <person name="Serra M."/>
            <person name="Gomez A."/>
        </authorList>
    </citation>
    <scope>NUCLEOTIDE SEQUENCE [LARGE SCALE GENOMIC DNA]</scope>
    <source>
        <strain evidence="1">HYR1</strain>
    </source>
</reference>
<name>A0A3M7Q168_BRAPC</name>
<accession>A0A3M7Q168</accession>
<protein>
    <submittedName>
        <fullName evidence="1">Uncharacterized protein</fullName>
    </submittedName>
</protein>
<organism evidence="1 2">
    <name type="scientific">Brachionus plicatilis</name>
    <name type="common">Marine rotifer</name>
    <name type="synonym">Brachionus muelleri</name>
    <dbReference type="NCBI Taxonomy" id="10195"/>
    <lineage>
        <taxon>Eukaryota</taxon>
        <taxon>Metazoa</taxon>
        <taxon>Spiralia</taxon>
        <taxon>Gnathifera</taxon>
        <taxon>Rotifera</taxon>
        <taxon>Eurotatoria</taxon>
        <taxon>Monogononta</taxon>
        <taxon>Pseudotrocha</taxon>
        <taxon>Ploima</taxon>
        <taxon>Brachionidae</taxon>
        <taxon>Brachionus</taxon>
    </lineage>
</organism>
<evidence type="ECO:0000313" key="2">
    <source>
        <dbReference type="Proteomes" id="UP000276133"/>
    </source>
</evidence>
<keyword evidence="2" id="KW-1185">Reference proteome</keyword>
<dbReference type="AlphaFoldDB" id="A0A3M7Q168"/>
<sequence length="211" mass="22983">MASWLNLTLISRPLFLNRSKSLGNGYLVIQMLGGSLSGLRLGNRWYNSSLINGINGLISLRPMSKHVYRTSLAQVVQPVVEQSCGDAGQIVGSEARVAYFHCFAKAAQHPFVHGSQIVERVLGYKSAAQTVHHGKFGRIPQLVTKVSVALNSQHIQIDVSTLGRVSTQRKSKRICPALGFSSVIPSITSSGSIMFPSDLLILRPWASRMIA</sequence>
<dbReference type="Proteomes" id="UP000276133">
    <property type="component" value="Unassembled WGS sequence"/>
</dbReference>
<evidence type="ECO:0000313" key="1">
    <source>
        <dbReference type="EMBL" id="RNA04869.1"/>
    </source>
</evidence>
<comment type="caution">
    <text evidence="1">The sequence shown here is derived from an EMBL/GenBank/DDBJ whole genome shotgun (WGS) entry which is preliminary data.</text>
</comment>
<gene>
    <name evidence="1" type="ORF">BpHYR1_017326</name>
</gene>